<dbReference type="PANTHER" id="PTHR43477">
    <property type="entry name" value="DIHYDROANTICAPSIN 7-DEHYDROGENASE"/>
    <property type="match status" value="1"/>
</dbReference>
<sequence length="249" mass="25957">MSNSLELLKGKKVVVVGGSSGIGFAVAAAALAHGATVVIASSSEARVENAVKRLGGDANKPVSGIVVDVRDDAKLCAFLDDVGPFDHLAWTAADRIVGGYPDVDISQTKHIFDINFWAPAVAGKHIHEKGLIPPGGSITLTTGIAYIRPRKGWAIGAGAGGGRTSLAIGMAVDLAPIRVNIISPGAINTERWDEVDPAEKERLLTAFAQKQLVKRIGSPEEAAEAYIFAMKCSYFTGQAIQVDGGALLT</sequence>
<dbReference type="GO" id="GO:0016491">
    <property type="term" value="F:oxidoreductase activity"/>
    <property type="evidence" value="ECO:0007669"/>
    <property type="project" value="UniProtKB-KW"/>
</dbReference>
<dbReference type="InParanoid" id="A0A067MJW1"/>
<dbReference type="AlphaFoldDB" id="A0A067MJW1"/>
<evidence type="ECO:0000313" key="4">
    <source>
        <dbReference type="EMBL" id="KDQ15025.1"/>
    </source>
</evidence>
<dbReference type="Proteomes" id="UP000027195">
    <property type="component" value="Unassembled WGS sequence"/>
</dbReference>
<dbReference type="PRINTS" id="PR00081">
    <property type="entry name" value="GDHRDH"/>
</dbReference>
<dbReference type="Pfam" id="PF23441">
    <property type="entry name" value="SDR"/>
    <property type="match status" value="1"/>
</dbReference>
<keyword evidence="5" id="KW-1185">Reference proteome</keyword>
<proteinExistence type="inferred from homology"/>
<evidence type="ECO:0000256" key="2">
    <source>
        <dbReference type="ARBA" id="ARBA00022857"/>
    </source>
</evidence>
<evidence type="ECO:0000313" key="5">
    <source>
        <dbReference type="Proteomes" id="UP000027195"/>
    </source>
</evidence>
<dbReference type="InterPro" id="IPR051122">
    <property type="entry name" value="SDR_DHRS6-like"/>
</dbReference>
<protein>
    <submittedName>
        <fullName evidence="4">Uncharacterized protein</fullName>
    </submittedName>
</protein>
<dbReference type="InterPro" id="IPR057571">
    <property type="entry name" value="SDR_PhqE-like"/>
</dbReference>
<keyword evidence="3" id="KW-0560">Oxidoreductase</keyword>
<organism evidence="4 5">
    <name type="scientific">Botryobasidium botryosum (strain FD-172 SS1)</name>
    <dbReference type="NCBI Taxonomy" id="930990"/>
    <lineage>
        <taxon>Eukaryota</taxon>
        <taxon>Fungi</taxon>
        <taxon>Dikarya</taxon>
        <taxon>Basidiomycota</taxon>
        <taxon>Agaricomycotina</taxon>
        <taxon>Agaricomycetes</taxon>
        <taxon>Cantharellales</taxon>
        <taxon>Botryobasidiaceae</taxon>
        <taxon>Botryobasidium</taxon>
    </lineage>
</organism>
<dbReference type="STRING" id="930990.A0A067MJW1"/>
<dbReference type="SUPFAM" id="SSF51735">
    <property type="entry name" value="NAD(P)-binding Rossmann-fold domains"/>
    <property type="match status" value="1"/>
</dbReference>
<dbReference type="OrthoDB" id="294295at2759"/>
<dbReference type="InterPro" id="IPR036291">
    <property type="entry name" value="NAD(P)-bd_dom_sf"/>
</dbReference>
<dbReference type="EMBL" id="KL198034">
    <property type="protein sequence ID" value="KDQ15025.1"/>
    <property type="molecule type" value="Genomic_DNA"/>
</dbReference>
<evidence type="ECO:0000256" key="1">
    <source>
        <dbReference type="ARBA" id="ARBA00006484"/>
    </source>
</evidence>
<name>A0A067MJW1_BOTB1</name>
<dbReference type="Gene3D" id="3.40.50.720">
    <property type="entry name" value="NAD(P)-binding Rossmann-like Domain"/>
    <property type="match status" value="1"/>
</dbReference>
<keyword evidence="2" id="KW-0521">NADP</keyword>
<comment type="similarity">
    <text evidence="1">Belongs to the short-chain dehydrogenases/reductases (SDR) family.</text>
</comment>
<dbReference type="InterPro" id="IPR002347">
    <property type="entry name" value="SDR_fam"/>
</dbReference>
<dbReference type="PANTHER" id="PTHR43477:SF1">
    <property type="entry name" value="DIHYDROANTICAPSIN 7-DEHYDROGENASE"/>
    <property type="match status" value="1"/>
</dbReference>
<dbReference type="HOGENOM" id="CLU_010194_15_0_1"/>
<accession>A0A067MJW1</accession>
<evidence type="ECO:0000256" key="3">
    <source>
        <dbReference type="ARBA" id="ARBA00023002"/>
    </source>
</evidence>
<reference evidence="5" key="1">
    <citation type="journal article" date="2014" name="Proc. Natl. Acad. Sci. U.S.A.">
        <title>Extensive sampling of basidiomycete genomes demonstrates inadequacy of the white-rot/brown-rot paradigm for wood decay fungi.</title>
        <authorList>
            <person name="Riley R."/>
            <person name="Salamov A.A."/>
            <person name="Brown D.W."/>
            <person name="Nagy L.G."/>
            <person name="Floudas D."/>
            <person name="Held B.W."/>
            <person name="Levasseur A."/>
            <person name="Lombard V."/>
            <person name="Morin E."/>
            <person name="Otillar R."/>
            <person name="Lindquist E.A."/>
            <person name="Sun H."/>
            <person name="LaButti K.M."/>
            <person name="Schmutz J."/>
            <person name="Jabbour D."/>
            <person name="Luo H."/>
            <person name="Baker S.E."/>
            <person name="Pisabarro A.G."/>
            <person name="Walton J.D."/>
            <person name="Blanchette R.A."/>
            <person name="Henrissat B."/>
            <person name="Martin F."/>
            <person name="Cullen D."/>
            <person name="Hibbett D.S."/>
            <person name="Grigoriev I.V."/>
        </authorList>
    </citation>
    <scope>NUCLEOTIDE SEQUENCE [LARGE SCALE GENOMIC DNA]</scope>
    <source>
        <strain evidence="5">FD-172 SS1</strain>
    </source>
</reference>
<gene>
    <name evidence="4" type="ORF">BOTBODRAFT_145330</name>
</gene>